<dbReference type="Pfam" id="PF14643">
    <property type="entry name" value="DUF4455"/>
    <property type="match status" value="2"/>
</dbReference>
<evidence type="ECO:0008006" key="6">
    <source>
        <dbReference type="Google" id="ProtNLM"/>
    </source>
</evidence>
<evidence type="ECO:0000313" key="4">
    <source>
        <dbReference type="EMBL" id="KAL3669510.1"/>
    </source>
</evidence>
<proteinExistence type="predicted"/>
<feature type="compositionally biased region" description="Low complexity" evidence="1">
    <location>
        <begin position="859"/>
        <end position="869"/>
    </location>
</feature>
<comment type="caution">
    <text evidence="4">The sequence shown here is derived from an EMBL/GenBank/DDBJ whole genome shotgun (WGS) entry which is preliminary data.</text>
</comment>
<evidence type="ECO:0000259" key="3">
    <source>
        <dbReference type="Pfam" id="PF14644"/>
    </source>
</evidence>
<dbReference type="Proteomes" id="UP001632037">
    <property type="component" value="Unassembled WGS sequence"/>
</dbReference>
<feature type="region of interest" description="Disordered" evidence="1">
    <location>
        <begin position="902"/>
        <end position="948"/>
    </location>
</feature>
<evidence type="ECO:0000256" key="1">
    <source>
        <dbReference type="SAM" id="MobiDB-lite"/>
    </source>
</evidence>
<gene>
    <name evidence="4" type="ORF">V7S43_004898</name>
</gene>
<evidence type="ECO:0000313" key="5">
    <source>
        <dbReference type="Proteomes" id="UP001632037"/>
    </source>
</evidence>
<dbReference type="InterPro" id="IPR028089">
    <property type="entry name" value="DUF4455"/>
</dbReference>
<feature type="domain" description="DUF4456" evidence="3">
    <location>
        <begin position="1358"/>
        <end position="1559"/>
    </location>
</feature>
<accession>A0ABD3FRF0</accession>
<dbReference type="PANTHER" id="PTHR21444:SF14">
    <property type="entry name" value="COILED-COIL DOMAIN-CONTAINING PROTEIN 180"/>
    <property type="match status" value="1"/>
</dbReference>
<organism evidence="4 5">
    <name type="scientific">Phytophthora oleae</name>
    <dbReference type="NCBI Taxonomy" id="2107226"/>
    <lineage>
        <taxon>Eukaryota</taxon>
        <taxon>Sar</taxon>
        <taxon>Stramenopiles</taxon>
        <taxon>Oomycota</taxon>
        <taxon>Peronosporomycetes</taxon>
        <taxon>Peronosporales</taxon>
        <taxon>Peronosporaceae</taxon>
        <taxon>Phytophthora</taxon>
    </lineage>
</organism>
<feature type="compositionally biased region" description="Polar residues" evidence="1">
    <location>
        <begin position="554"/>
        <end position="571"/>
    </location>
</feature>
<keyword evidence="5" id="KW-1185">Reference proteome</keyword>
<feature type="compositionally biased region" description="Acidic residues" evidence="1">
    <location>
        <begin position="903"/>
        <end position="914"/>
    </location>
</feature>
<dbReference type="Pfam" id="PF14644">
    <property type="entry name" value="DUF4456"/>
    <property type="match status" value="1"/>
</dbReference>
<dbReference type="InterPro" id="IPR027914">
    <property type="entry name" value="DUF4456"/>
</dbReference>
<sequence>MMSLEASAMALKSRAEVQLLDVLNQKKARSASLYLKEEQEKALEDEEDSQQSHARNRIALEALPASSEEDRMLSEVRQLEEDYFVVGSEDNQSQHKSASEGPSQIELNDVRRRDRHMEAQMQYGEEVKAISEDVEVAIIRAADHVKEVLATIDERIQEAKVALTNSQLLLASDNESILSMWKELEAVCQRRTDEIALFAAQLEEIEQTRIHRVRIGLQRLTCVLMETAHALPPEVERIIEAEAYEVNAVVICNRRVYADLVARMDTANVDVFLDARLSWEQGQIRWRHLRHDRAIATFHDTLNSSLFTDPEERQLVLEQIRVFQEKVHSEQRLALLKQLEYAGASLTSSQAKEFLEELSATQQYEEEKNQSFFADLRGLHEAKGGAAKSLREALRLELHGFGAMAKEGVVEEAKRTLVALLSDDSMEDFFRAAGGLKTELDTLAKQLCIADLVYSENLEPVVGSVGVLLSALPLESVMEKQGKEAERKAVQSTLEKIRKASKSEIMTLLPGLQTQISMLINLEDMHDSFKGELGDILAQLDGILQDYGSLQASGAASPSPLTRTGTMSPINASAGAPSEKTFSPPPSASVTLNSPKSTRKSSAMFGGKVGDSSQSSGNLVDLVAIRKVQRRLGTLLYASELGGPWQQHLHFIADQLQLQTQANWIVDQVIARECDDLMGRRQQESLLLVEEMGKRMEQQSALLHDRVEKLAKFFLRVVLCMEESVDKVQYVNLSVMDLLDTLKDNNEENLAEIETKFTQSCARLRHSPTDSVLRDEFQRSSSLLMLVEEEYRAYDKRVSLAADNNVVAIGKQRLLYLQRLCDHFGLRQLTRLKSDDTFNLDSFLSVQHIEQMLSLSTDTTTTEQPASESEPPPEEGTFRTTSGLELAVVLSLAALAQGILERTEDESRDQDSSEPTEASSEPTEPREHEPNQQADGDGTSEAESDSVQLQQQAVLEKIATEFLVLDVPCSTVESLLATFREAILSKYDSDAANTCSQTEQARDERHAGSAMLLEERLRVHWPRRGRLDVQFYQPRMGELLNHQQRQERHMRGVWIKVGEQQLAFASKVKEALEHVEHTRMMQISFQAQLPLQLSLAALQGLEVKAKKRLGAFKGEAREKVATLRELTEGDISSLLSSCQDFVRACSSQLFPDLTSCEIISGCDYHPEEIAATKERLATVEAQARDQISERERQILDISTKQTQVLDMWQEFKARYQVCMQSLAMKEGLGQKFGLPRRTAQERYRSEMTRCESRSAAINELLSSLGSVASQGNLQPELTGYALRILMQLRAKIYHRGLYFGFLRCPSQLEPKAVEFNPAVGQEEGAQEAVRDVEVVDEEDQTLAVPFLEFADQVGVRCQEETKALYQHEGKVEELPPSGVPAALEEYLSSQLEKARAFVVQQEVSYREQVTSFTHLLNLVPGVVVMDFVEQAKQQMQRSITAVGSAFEAQYQSYTQLKSQHSLELRPNFCSLNNAQLLRELEDRERVRSESTRLALLDLRIQFLTGQIQLSLVFEARLVKLFQCLMQLLDSSVLSLDDLKPFAGEELPKLKRKSLKRLRKVARVNERGDPKEAKRTAVELQKLTQNGETSRFPLRSWPGIPSFGVQLLWEEVKADILSKDSVGLSLDSSSTVKADSTIQDLVCVPLVSIDGACVTLLTPAHRALVRARDSAYGDYVKFCGEETRCFLESLHERLQDEVKWTLSWEKGIDSMRKQQQSDTK</sequence>
<name>A0ABD3FRF0_9STRA</name>
<feature type="region of interest" description="Disordered" evidence="1">
    <location>
        <begin position="554"/>
        <end position="616"/>
    </location>
</feature>
<evidence type="ECO:0000259" key="2">
    <source>
        <dbReference type="Pfam" id="PF14643"/>
    </source>
</evidence>
<protein>
    <recommendedName>
        <fullName evidence="6">DUF4456 domain-containing protein</fullName>
    </recommendedName>
</protein>
<feature type="domain" description="DUF4455" evidence="2">
    <location>
        <begin position="667"/>
        <end position="830"/>
    </location>
</feature>
<feature type="domain" description="DUF4455" evidence="2">
    <location>
        <begin position="111"/>
        <end position="403"/>
    </location>
</feature>
<reference evidence="4 5" key="1">
    <citation type="submission" date="2024-09" db="EMBL/GenBank/DDBJ databases">
        <title>Genome sequencing and assembly of Phytophthora oleae, isolate VK10A, causative agent of rot of olive drupes.</title>
        <authorList>
            <person name="Conti Taguali S."/>
            <person name="Riolo M."/>
            <person name="La Spada F."/>
            <person name="Cacciola S.O."/>
            <person name="Dionisio G."/>
        </authorList>
    </citation>
    <scope>NUCLEOTIDE SEQUENCE [LARGE SCALE GENOMIC DNA]</scope>
    <source>
        <strain evidence="4 5">VK10A</strain>
    </source>
</reference>
<dbReference type="PANTHER" id="PTHR21444">
    <property type="entry name" value="COILED-COIL DOMAIN-CONTAINING PROTEIN 180"/>
    <property type="match status" value="1"/>
</dbReference>
<feature type="region of interest" description="Disordered" evidence="1">
    <location>
        <begin position="856"/>
        <end position="879"/>
    </location>
</feature>
<dbReference type="EMBL" id="JBIMZQ010000008">
    <property type="protein sequence ID" value="KAL3669510.1"/>
    <property type="molecule type" value="Genomic_DNA"/>
</dbReference>